<dbReference type="Proteomes" id="UP000701853">
    <property type="component" value="Chromosome 9"/>
</dbReference>
<feature type="compositionally biased region" description="Polar residues" evidence="2">
    <location>
        <begin position="40"/>
        <end position="50"/>
    </location>
</feature>
<feature type="compositionally biased region" description="Polar residues" evidence="2">
    <location>
        <begin position="74"/>
        <end position="84"/>
    </location>
</feature>
<evidence type="ECO:0000256" key="2">
    <source>
        <dbReference type="SAM" id="MobiDB-lite"/>
    </source>
</evidence>
<proteinExistence type="predicted"/>
<accession>A0A8J5YII9</accession>
<protein>
    <submittedName>
        <fullName evidence="3">Uncharacterized protein</fullName>
    </submittedName>
</protein>
<feature type="region of interest" description="Disordered" evidence="2">
    <location>
        <begin position="566"/>
        <end position="611"/>
    </location>
</feature>
<feature type="coiled-coil region" evidence="1">
    <location>
        <begin position="391"/>
        <end position="565"/>
    </location>
</feature>
<feature type="compositionally biased region" description="Basic and acidic residues" evidence="2">
    <location>
        <begin position="51"/>
        <end position="61"/>
    </location>
</feature>
<name>A0A8J5YII9_9ROSI</name>
<comment type="caution">
    <text evidence="3">The sequence shown here is derived from an EMBL/GenBank/DDBJ whole genome shotgun (WGS) entry which is preliminary data.</text>
</comment>
<reference evidence="3 4" key="1">
    <citation type="journal article" date="2021" name="bioRxiv">
        <title>The Gossypium anomalum genome as a resource for cotton improvement and evolutionary analysis of hybrid incompatibility.</title>
        <authorList>
            <person name="Grover C.E."/>
            <person name="Yuan D."/>
            <person name="Arick M.A."/>
            <person name="Miller E.R."/>
            <person name="Hu G."/>
            <person name="Peterson D.G."/>
            <person name="Wendel J.F."/>
            <person name="Udall J.A."/>
        </authorList>
    </citation>
    <scope>NUCLEOTIDE SEQUENCE [LARGE SCALE GENOMIC DNA]</scope>
    <source>
        <strain evidence="3">JFW-Udall</strain>
        <tissue evidence="3">Leaf</tissue>
    </source>
</reference>
<evidence type="ECO:0000256" key="1">
    <source>
        <dbReference type="SAM" id="Coils"/>
    </source>
</evidence>
<feature type="region of interest" description="Disordered" evidence="2">
    <location>
        <begin position="1"/>
        <end position="88"/>
    </location>
</feature>
<feature type="compositionally biased region" description="Basic and acidic residues" evidence="2">
    <location>
        <begin position="11"/>
        <end position="36"/>
    </location>
</feature>
<dbReference type="EMBL" id="JAHUZN010000009">
    <property type="protein sequence ID" value="KAG8484348.1"/>
    <property type="molecule type" value="Genomic_DNA"/>
</dbReference>
<dbReference type="AlphaFoldDB" id="A0A8J5YII9"/>
<dbReference type="OrthoDB" id="2019993at2759"/>
<dbReference type="GO" id="GO:0040008">
    <property type="term" value="P:regulation of growth"/>
    <property type="evidence" value="ECO:0007669"/>
    <property type="project" value="InterPro"/>
</dbReference>
<keyword evidence="1" id="KW-0175">Coiled coil</keyword>
<evidence type="ECO:0000313" key="4">
    <source>
        <dbReference type="Proteomes" id="UP000701853"/>
    </source>
</evidence>
<evidence type="ECO:0000313" key="3">
    <source>
        <dbReference type="EMBL" id="KAG8484348.1"/>
    </source>
</evidence>
<sequence length="778" mass="86518">MASAEVLPSSRKQEHLEAGKRRLEEFRKKKAAERAKKAASTTQSYNTDVSLNDKHQLETEQVRAINSDGAGTSEGPNPSSLKTINNNNNKTTEVSRENQQVYSNNAFAAPSFLGSDYNSSITEMQTHEKSQENEKYGAPWNGGPFSNDSLHTKRFSNDFLEPKSKEDDGSLKVSAVVTPISEDFVTKITQQNSLQNKASEGSLLGSNHVLSSFHEDSIQSILGIRGSMISDPGERNFCSSSSDFPSVLGPSMQISGSSEFNFDARGSSSHMPVHSVTDDTISRRSRPSFLDSLNVSKASSGSLFQHDKTTNNAFASHSSQFNSFNTKGSSLFEKPSREFETMGTFSKLGFPEFPGARDYPGQYSVPVYNGDLLSLNVANENVSEKNHEFYSTKQNEDFAALEQHIEDLTQEKFSLQRALEASRTLAESLAAENSSLTDSYNQQRSVVNQLKSDMEKLQEEIKAQLAELESFKMEYTNARLECNAADERANILASEVIGLEEKALRLRSNELKLERQLENTEAEISSFKKKMSSLEKERQDFLSTIEALKEEKKVLQSKLRKASGSGQSIDVIKNPASKKDMSTSTENLASMDPSSDDRGMNNSNDASGLSLLHDDGQFEASSVYIPADQTRMIQNINSLISELTLEKEELTQALSSELSQSSKLKELNNELSRKLEAQTQRLELLTARSMASEHIPARHPESQIMHDNTPYTDEGGGTGVRMDYEALSWWAIETENQQAYFIMNPDIMERKDYTFTRFSSGLPSLTVVDVREVVTCKI</sequence>
<dbReference type="PANTHER" id="PTHR47490:SF2">
    <property type="entry name" value="PROTEIN BLISTER"/>
    <property type="match status" value="1"/>
</dbReference>
<organism evidence="3 4">
    <name type="scientific">Gossypium anomalum</name>
    <dbReference type="NCBI Taxonomy" id="47600"/>
    <lineage>
        <taxon>Eukaryota</taxon>
        <taxon>Viridiplantae</taxon>
        <taxon>Streptophyta</taxon>
        <taxon>Embryophyta</taxon>
        <taxon>Tracheophyta</taxon>
        <taxon>Spermatophyta</taxon>
        <taxon>Magnoliopsida</taxon>
        <taxon>eudicotyledons</taxon>
        <taxon>Gunneridae</taxon>
        <taxon>Pentapetalae</taxon>
        <taxon>rosids</taxon>
        <taxon>malvids</taxon>
        <taxon>Malvales</taxon>
        <taxon>Malvaceae</taxon>
        <taxon>Malvoideae</taxon>
        <taxon>Gossypium</taxon>
    </lineage>
</organism>
<gene>
    <name evidence="3" type="ORF">CXB51_023720</name>
</gene>
<dbReference type="Gene3D" id="1.10.287.1490">
    <property type="match status" value="1"/>
</dbReference>
<dbReference type="PANTHER" id="PTHR47490">
    <property type="entry name" value="PROTEIN BLISTER"/>
    <property type="match status" value="1"/>
</dbReference>
<dbReference type="InterPro" id="IPR044194">
    <property type="entry name" value="BLISTER"/>
</dbReference>
<keyword evidence="4" id="KW-1185">Reference proteome</keyword>
<feature type="coiled-coil region" evidence="1">
    <location>
        <begin position="633"/>
        <end position="688"/>
    </location>
</feature>